<dbReference type="SFLD" id="SFLDS00019">
    <property type="entry name" value="Glutathione_Transferase_(cytos"/>
    <property type="match status" value="1"/>
</dbReference>
<dbReference type="PROSITE" id="PS50404">
    <property type="entry name" value="GST_NTER"/>
    <property type="match status" value="1"/>
</dbReference>
<feature type="domain" description="GST C-terminal" evidence="2">
    <location>
        <begin position="85"/>
        <end position="221"/>
    </location>
</feature>
<dbReference type="InterPro" id="IPR004045">
    <property type="entry name" value="Glutathione_S-Trfase_N"/>
</dbReference>
<dbReference type="EMBL" id="FOFP01000001">
    <property type="protein sequence ID" value="SEP66887.1"/>
    <property type="molecule type" value="Genomic_DNA"/>
</dbReference>
<dbReference type="InterPro" id="IPR040079">
    <property type="entry name" value="Glutathione_S-Trfase"/>
</dbReference>
<dbReference type="PANTHER" id="PTHR43968">
    <property type="match status" value="1"/>
</dbReference>
<proteinExistence type="predicted"/>
<dbReference type="CDD" id="cd00299">
    <property type="entry name" value="GST_C_family"/>
    <property type="match status" value="1"/>
</dbReference>
<comment type="caution">
    <text evidence="3">The sequence shown here is derived from an EMBL/GenBank/DDBJ whole genome shotgun (WGS) entry which is preliminary data.</text>
</comment>
<dbReference type="InterPro" id="IPR004046">
    <property type="entry name" value="GST_C"/>
</dbReference>
<dbReference type="Pfam" id="PF14497">
    <property type="entry name" value="GST_C_3"/>
    <property type="match status" value="1"/>
</dbReference>
<sequence>MSLIVYGAALSPFVRKVRLCLAYKNLAYNLELILPTNQPDWYRDISPLGRIPAFKDGDTSLADSSVICQYLDEQYPETPHLLGQTATQRAQVRWLEKYADYELAPLCTFAVFRNRALLPSMGQPCNESAVQAALHDKLPRHFDYLERTLSAAPYFVDDQLSLADLAIACQLINMEHGGETLDAARWPNLAAHYARMRTLPIVEEVVTGEQKMLARMKPKTD</sequence>
<keyword evidence="4" id="KW-1185">Reference proteome</keyword>
<dbReference type="PROSITE" id="PS50405">
    <property type="entry name" value="GST_CTER"/>
    <property type="match status" value="1"/>
</dbReference>
<dbReference type="RefSeq" id="WP_069516908.1">
    <property type="nucleotide sequence ID" value="NZ_FOFP01000001.1"/>
</dbReference>
<dbReference type="Gene3D" id="1.20.1050.10">
    <property type="match status" value="1"/>
</dbReference>
<dbReference type="InterPro" id="IPR010987">
    <property type="entry name" value="Glutathione-S-Trfase_C-like"/>
</dbReference>
<dbReference type="CDD" id="cd00570">
    <property type="entry name" value="GST_N_family"/>
    <property type="match status" value="1"/>
</dbReference>
<dbReference type="SUPFAM" id="SSF47616">
    <property type="entry name" value="GST C-terminal domain-like"/>
    <property type="match status" value="1"/>
</dbReference>
<dbReference type="Proteomes" id="UP000198512">
    <property type="component" value="Unassembled WGS sequence"/>
</dbReference>
<evidence type="ECO:0000259" key="2">
    <source>
        <dbReference type="PROSITE" id="PS50405"/>
    </source>
</evidence>
<name>A0ABY1B108_9PSED</name>
<feature type="domain" description="GST N-terminal" evidence="1">
    <location>
        <begin position="1"/>
        <end position="79"/>
    </location>
</feature>
<organism evidence="3 4">
    <name type="scientific">Pseudomonas cuatrocienegasensis</name>
    <dbReference type="NCBI Taxonomy" id="543360"/>
    <lineage>
        <taxon>Bacteria</taxon>
        <taxon>Pseudomonadati</taxon>
        <taxon>Pseudomonadota</taxon>
        <taxon>Gammaproteobacteria</taxon>
        <taxon>Pseudomonadales</taxon>
        <taxon>Pseudomonadaceae</taxon>
        <taxon>Pseudomonas</taxon>
    </lineage>
</organism>
<dbReference type="InterPro" id="IPR050983">
    <property type="entry name" value="GST_Omega/HSP26"/>
</dbReference>
<dbReference type="PANTHER" id="PTHR43968:SF6">
    <property type="entry name" value="GLUTATHIONE S-TRANSFERASE OMEGA"/>
    <property type="match status" value="1"/>
</dbReference>
<reference evidence="3 4" key="1">
    <citation type="submission" date="2016-10" db="EMBL/GenBank/DDBJ databases">
        <authorList>
            <person name="Varghese N."/>
            <person name="Submissions S."/>
        </authorList>
    </citation>
    <scope>NUCLEOTIDE SEQUENCE [LARGE SCALE GENOMIC DNA]</scope>
    <source>
        <strain evidence="3 4">CIP 109853</strain>
    </source>
</reference>
<evidence type="ECO:0000313" key="3">
    <source>
        <dbReference type="EMBL" id="SEP66887.1"/>
    </source>
</evidence>
<evidence type="ECO:0000313" key="4">
    <source>
        <dbReference type="Proteomes" id="UP000198512"/>
    </source>
</evidence>
<dbReference type="SUPFAM" id="SSF52833">
    <property type="entry name" value="Thioredoxin-like"/>
    <property type="match status" value="1"/>
</dbReference>
<dbReference type="SFLD" id="SFLDG00358">
    <property type="entry name" value="Main_(cytGST)"/>
    <property type="match status" value="1"/>
</dbReference>
<gene>
    <name evidence="3" type="ORF">SAMN05216600_101260</name>
</gene>
<dbReference type="Pfam" id="PF13417">
    <property type="entry name" value="GST_N_3"/>
    <property type="match status" value="1"/>
</dbReference>
<evidence type="ECO:0000259" key="1">
    <source>
        <dbReference type="PROSITE" id="PS50404"/>
    </source>
</evidence>
<dbReference type="InterPro" id="IPR036249">
    <property type="entry name" value="Thioredoxin-like_sf"/>
</dbReference>
<protein>
    <submittedName>
        <fullName evidence="3">Glutathione S-transferase</fullName>
    </submittedName>
</protein>
<dbReference type="Gene3D" id="3.40.30.10">
    <property type="entry name" value="Glutaredoxin"/>
    <property type="match status" value="1"/>
</dbReference>
<dbReference type="InterPro" id="IPR036282">
    <property type="entry name" value="Glutathione-S-Trfase_C_sf"/>
</dbReference>
<accession>A0ABY1B108</accession>